<evidence type="ECO:0000313" key="1">
    <source>
        <dbReference type="EMBL" id="MBO1319380.1"/>
    </source>
</evidence>
<evidence type="ECO:0000313" key="2">
    <source>
        <dbReference type="Proteomes" id="UP000664417"/>
    </source>
</evidence>
<sequence>MVAIPVAFHRFFLFFLMSTPPLPPTIETNGKKRQGILAYNAAILDHYILQLKVREKFSDAEVQETRWILETYGNDYLILNCGSIIVEGAMEIWPFVRWFQEKMIGKKPSKKFVRDTLRKFFHFIIDDFSKLGNSPYTEFLNAMKPRRSRNTRKRSFGQV</sequence>
<proteinExistence type="predicted"/>
<gene>
    <name evidence="1" type="ORF">J3U88_12980</name>
</gene>
<reference evidence="1" key="1">
    <citation type="submission" date="2021-03" db="EMBL/GenBank/DDBJ databases">
        <authorList>
            <person name="Wang G."/>
        </authorList>
    </citation>
    <scope>NUCLEOTIDE SEQUENCE</scope>
    <source>
        <strain evidence="1">KCTC 12899</strain>
    </source>
</reference>
<protein>
    <submittedName>
        <fullName evidence="1">Uncharacterized protein</fullName>
    </submittedName>
</protein>
<comment type="caution">
    <text evidence="1">The sequence shown here is derived from an EMBL/GenBank/DDBJ whole genome shotgun (WGS) entry which is preliminary data.</text>
</comment>
<dbReference type="Proteomes" id="UP000664417">
    <property type="component" value="Unassembled WGS sequence"/>
</dbReference>
<accession>A0A8J7Q5C6</accession>
<dbReference type="AlphaFoldDB" id="A0A8J7Q5C6"/>
<organism evidence="1 2">
    <name type="scientific">Acanthopleuribacter pedis</name>
    <dbReference type="NCBI Taxonomy" id="442870"/>
    <lineage>
        <taxon>Bacteria</taxon>
        <taxon>Pseudomonadati</taxon>
        <taxon>Acidobacteriota</taxon>
        <taxon>Holophagae</taxon>
        <taxon>Acanthopleuribacterales</taxon>
        <taxon>Acanthopleuribacteraceae</taxon>
        <taxon>Acanthopleuribacter</taxon>
    </lineage>
</organism>
<keyword evidence="2" id="KW-1185">Reference proteome</keyword>
<dbReference type="RefSeq" id="WP_207859201.1">
    <property type="nucleotide sequence ID" value="NZ_JAFREP010000011.1"/>
</dbReference>
<name>A0A8J7Q5C6_9BACT</name>
<dbReference type="EMBL" id="JAFREP010000011">
    <property type="protein sequence ID" value="MBO1319380.1"/>
    <property type="molecule type" value="Genomic_DNA"/>
</dbReference>